<evidence type="ECO:0000256" key="1">
    <source>
        <dbReference type="SAM" id="MobiDB-lite"/>
    </source>
</evidence>
<dbReference type="PRINTS" id="PR01217">
    <property type="entry name" value="PRICHEXTENSN"/>
</dbReference>
<feature type="chain" id="PRO_5022207603" evidence="2">
    <location>
        <begin position="27"/>
        <end position="509"/>
    </location>
</feature>
<feature type="compositionally biased region" description="Basic and acidic residues" evidence="1">
    <location>
        <begin position="224"/>
        <end position="234"/>
    </location>
</feature>
<evidence type="ECO:0000313" key="4">
    <source>
        <dbReference type="Proteomes" id="UP000316426"/>
    </source>
</evidence>
<organism evidence="3 4">
    <name type="scientific">Botrimarina mediterranea</name>
    <dbReference type="NCBI Taxonomy" id="2528022"/>
    <lineage>
        <taxon>Bacteria</taxon>
        <taxon>Pseudomonadati</taxon>
        <taxon>Planctomycetota</taxon>
        <taxon>Planctomycetia</taxon>
        <taxon>Pirellulales</taxon>
        <taxon>Lacipirellulaceae</taxon>
        <taxon>Botrimarina</taxon>
    </lineage>
</organism>
<dbReference type="Proteomes" id="UP000316426">
    <property type="component" value="Chromosome"/>
</dbReference>
<dbReference type="EMBL" id="CP036349">
    <property type="protein sequence ID" value="QDV76386.1"/>
    <property type="molecule type" value="Genomic_DNA"/>
</dbReference>
<keyword evidence="2" id="KW-0732">Signal</keyword>
<gene>
    <name evidence="3" type="ORF">Spa11_46160</name>
</gene>
<feature type="signal peptide" evidence="2">
    <location>
        <begin position="1"/>
        <end position="26"/>
    </location>
</feature>
<dbReference type="AlphaFoldDB" id="A0A518KF18"/>
<name>A0A518KF18_9BACT</name>
<feature type="region of interest" description="Disordered" evidence="1">
    <location>
        <begin position="31"/>
        <end position="331"/>
    </location>
</feature>
<evidence type="ECO:0000313" key="3">
    <source>
        <dbReference type="EMBL" id="QDV76386.1"/>
    </source>
</evidence>
<evidence type="ECO:0000256" key="2">
    <source>
        <dbReference type="SAM" id="SignalP"/>
    </source>
</evidence>
<proteinExistence type="predicted"/>
<dbReference type="PROSITE" id="PS51257">
    <property type="entry name" value="PROKAR_LIPOPROTEIN"/>
    <property type="match status" value="1"/>
</dbReference>
<keyword evidence="4" id="KW-1185">Reference proteome</keyword>
<feature type="compositionally biased region" description="Acidic residues" evidence="1">
    <location>
        <begin position="245"/>
        <end position="258"/>
    </location>
</feature>
<dbReference type="KEGG" id="bmei:Spa11_46160"/>
<reference evidence="3 4" key="1">
    <citation type="submission" date="2019-02" db="EMBL/GenBank/DDBJ databases">
        <title>Deep-cultivation of Planctomycetes and their phenomic and genomic characterization uncovers novel biology.</title>
        <authorList>
            <person name="Wiegand S."/>
            <person name="Jogler M."/>
            <person name="Boedeker C."/>
            <person name="Pinto D."/>
            <person name="Vollmers J."/>
            <person name="Rivas-Marin E."/>
            <person name="Kohn T."/>
            <person name="Peeters S.H."/>
            <person name="Heuer A."/>
            <person name="Rast P."/>
            <person name="Oberbeckmann S."/>
            <person name="Bunk B."/>
            <person name="Jeske O."/>
            <person name="Meyerdierks A."/>
            <person name="Storesund J.E."/>
            <person name="Kallscheuer N."/>
            <person name="Luecker S."/>
            <person name="Lage O.M."/>
            <person name="Pohl T."/>
            <person name="Merkel B.J."/>
            <person name="Hornburger P."/>
            <person name="Mueller R.-W."/>
            <person name="Bruemmer F."/>
            <person name="Labrenz M."/>
            <person name="Spormann A.M."/>
            <person name="Op den Camp H."/>
            <person name="Overmann J."/>
            <person name="Amann R."/>
            <person name="Jetten M.S.M."/>
            <person name="Mascher T."/>
            <person name="Medema M.H."/>
            <person name="Devos D.P."/>
            <person name="Kaster A.-K."/>
            <person name="Ovreas L."/>
            <person name="Rohde M."/>
            <person name="Galperin M.Y."/>
            <person name="Jogler C."/>
        </authorList>
    </citation>
    <scope>NUCLEOTIDE SEQUENCE [LARGE SCALE GENOMIC DNA]</scope>
    <source>
        <strain evidence="3 4">Spa11</strain>
    </source>
</reference>
<accession>A0A518KF18</accession>
<dbReference type="RefSeq" id="WP_145116825.1">
    <property type="nucleotide sequence ID" value="NZ_CP036349.1"/>
</dbReference>
<sequence precursor="true">MRTERFFAKRHAPLAAVLLVLPLVVGCPQEVPYAAPENGASENGASTGEAPAFTPDENVGGSTGTDMAGSDSIEADPVPADTPANDTAEAPPERLPWEASESPAEAPEEAGELFAAVDEPPTASATPPVADDSKPEEEDDGFGAFLNEAYSSTTDEPASDSIEAVAETPPAEEPKPTAVPAVTEEQASPPPTATESAAPDDDGWWLDSAAKPAVETPVVEAPAEDPKPELEPKEPSATASANADLVDELWGDEPEEPATEAPAAKPPFEEPPGEEPWANESPMLPLDEPTAPADDASLFDEPEAEPEKTEPLPEPEPEPEAAKPRAAERAAPMAADVMQPLPAVPVLEFNTRHLAWLLGGKLGLAELADLDGATPTEVAEWRSEVERLSKSLRIADPSTGGAATDADERVQNMLGAASRAGVELTQAHGVDHAALLEIALKTNALLVVAQDHPELAASVGRAVEGAAERAMLPKFLWEDAVRVLKSSSDADQTHDAVIRLHERVESFLR</sequence>
<protein>
    <submittedName>
        <fullName evidence="3">Uncharacterized protein</fullName>
    </submittedName>
</protein>